<dbReference type="CDD" id="cd00563">
    <property type="entry name" value="Dtyr_deacylase"/>
    <property type="match status" value="1"/>
</dbReference>
<evidence type="ECO:0000313" key="4">
    <source>
        <dbReference type="Proteomes" id="UP001629536"/>
    </source>
</evidence>
<comment type="similarity">
    <text evidence="1 2">Belongs to the DTD family.</text>
</comment>
<organism evidence="3 4">
    <name type="scientific">Helcococcus bovis</name>
    <dbReference type="NCBI Taxonomy" id="3153252"/>
    <lineage>
        <taxon>Bacteria</taxon>
        <taxon>Bacillati</taxon>
        <taxon>Bacillota</taxon>
        <taxon>Tissierellia</taxon>
        <taxon>Tissierellales</taxon>
        <taxon>Peptoniphilaceae</taxon>
        <taxon>Helcococcus</taxon>
    </lineage>
</organism>
<comment type="caution">
    <text evidence="3">The sequence shown here is derived from an EMBL/GenBank/DDBJ whole genome shotgun (WGS) entry which is preliminary data.</text>
</comment>
<dbReference type="EMBL" id="JBFNFH010000003">
    <property type="protein sequence ID" value="MFM1524433.1"/>
    <property type="molecule type" value="Genomic_DNA"/>
</dbReference>
<evidence type="ECO:0000256" key="2">
    <source>
        <dbReference type="HAMAP-Rule" id="MF_00518"/>
    </source>
</evidence>
<keyword evidence="2" id="KW-0694">RNA-binding</keyword>
<dbReference type="Gene3D" id="3.50.80.10">
    <property type="entry name" value="D-tyrosyl-tRNA(Tyr) deacylase"/>
    <property type="match status" value="1"/>
</dbReference>
<gene>
    <name evidence="2 3" type="primary">dtd</name>
    <name evidence="3" type="ORF">ABGF40_01985</name>
</gene>
<dbReference type="HAMAP" id="MF_00518">
    <property type="entry name" value="Deacylase_Dtd"/>
    <property type="match status" value="1"/>
</dbReference>
<comment type="subunit">
    <text evidence="2">Homodimer.</text>
</comment>
<evidence type="ECO:0000313" key="3">
    <source>
        <dbReference type="EMBL" id="MFM1524433.1"/>
    </source>
</evidence>
<comment type="catalytic activity">
    <reaction evidence="2">
        <text>glycyl-tRNA(Ala) + H2O = tRNA(Ala) + glycine + H(+)</text>
        <dbReference type="Rhea" id="RHEA:53744"/>
        <dbReference type="Rhea" id="RHEA-COMP:9657"/>
        <dbReference type="Rhea" id="RHEA-COMP:13640"/>
        <dbReference type="ChEBI" id="CHEBI:15377"/>
        <dbReference type="ChEBI" id="CHEBI:15378"/>
        <dbReference type="ChEBI" id="CHEBI:57305"/>
        <dbReference type="ChEBI" id="CHEBI:78442"/>
        <dbReference type="ChEBI" id="CHEBI:78522"/>
    </reaction>
</comment>
<protein>
    <recommendedName>
        <fullName evidence="2">D-aminoacyl-tRNA deacylase</fullName>
        <shortName evidence="2">DTD</shortName>
        <ecNumber evidence="2">3.1.1.96</ecNumber>
    </recommendedName>
    <alternativeName>
        <fullName evidence="2">Gly-tRNA(Ala) deacylase</fullName>
        <ecNumber evidence="2">3.1.1.-</ecNumber>
    </alternativeName>
</protein>
<sequence>MRAIIQRVKWVRLNIDSNVYSEINNGLLVFLGVSEDDTITDLNYIKNKIIGLRIFEDSNDKMNLSIKDVNGELMVVSQFTLYGDARKGNRPNFMRAAKQEKAENLYNQFVEDIKKDIEIVKTGVFGADMKIELLNDGPVTIQLDSEKLY</sequence>
<accession>A0ABW9F5Q9</accession>
<dbReference type="NCBIfam" id="TIGR00256">
    <property type="entry name" value="D-aminoacyl-tRNA deacylase"/>
    <property type="match status" value="1"/>
</dbReference>
<name>A0ABW9F5Q9_9FIRM</name>
<dbReference type="Pfam" id="PF02580">
    <property type="entry name" value="Tyr_Deacylase"/>
    <property type="match status" value="1"/>
</dbReference>
<feature type="short sequence motif" description="Gly-cisPro motif, important for rejection of L-amino acids" evidence="2">
    <location>
        <begin position="137"/>
        <end position="138"/>
    </location>
</feature>
<keyword evidence="2 3" id="KW-0378">Hydrolase</keyword>
<keyword evidence="4" id="KW-1185">Reference proteome</keyword>
<dbReference type="Proteomes" id="UP001629536">
    <property type="component" value="Unassembled WGS sequence"/>
</dbReference>
<comment type="subcellular location">
    <subcellularLocation>
        <location evidence="2">Cytoplasm</location>
    </subcellularLocation>
</comment>
<dbReference type="PANTHER" id="PTHR10472:SF5">
    <property type="entry name" value="D-AMINOACYL-TRNA DEACYLASE 1"/>
    <property type="match status" value="1"/>
</dbReference>
<dbReference type="EC" id="3.1.1.96" evidence="2"/>
<evidence type="ECO:0000256" key="1">
    <source>
        <dbReference type="ARBA" id="ARBA00009673"/>
    </source>
</evidence>
<comment type="domain">
    <text evidence="2">A Gly-cisPro motif from one monomer fits into the active site of the other monomer to allow specific chiral rejection of L-amino acids.</text>
</comment>
<dbReference type="InterPro" id="IPR023509">
    <property type="entry name" value="DTD-like_sf"/>
</dbReference>
<proteinExistence type="inferred from homology"/>
<comment type="function">
    <text evidence="2">An aminoacyl-tRNA editing enzyme that deacylates mischarged D-aminoacyl-tRNAs. Also deacylates mischarged glycyl-tRNA(Ala), protecting cells against glycine mischarging by AlaRS. Acts via tRNA-based rather than protein-based catalysis; rejects L-amino acids rather than detecting D-amino acids in the active site. By recycling D-aminoacyl-tRNA to D-amino acids and free tRNA molecules, this enzyme counteracts the toxicity associated with the formation of D-aminoacyl-tRNA entities in vivo and helps enforce protein L-homochirality.</text>
</comment>
<dbReference type="RefSeq" id="WP_408105350.1">
    <property type="nucleotide sequence ID" value="NZ_JBFNFH010000003.1"/>
</dbReference>
<dbReference type="GO" id="GO:0051499">
    <property type="term" value="F:D-aminoacyl-tRNA deacylase activity"/>
    <property type="evidence" value="ECO:0007669"/>
    <property type="project" value="UniProtKB-EC"/>
</dbReference>
<reference evidence="3 4" key="1">
    <citation type="journal article" date="2024" name="Front. Microbiol.">
        <title>Pangenomic and biochemical analyses of Helcococcus ovis reveal widespread tetracycline resistance and a novel bacterial species, Helcococcus bovis.</title>
        <authorList>
            <person name="Cunha F."/>
            <person name="Zhai Y."/>
            <person name="Casaro S."/>
            <person name="Jones K.L."/>
            <person name="Hernandez M."/>
            <person name="Bisinotto R.S."/>
            <person name="Kariyawasam S."/>
            <person name="Brown M.B."/>
            <person name="Phillips A."/>
            <person name="Jeong K.C."/>
            <person name="Galvao K.N."/>
        </authorList>
    </citation>
    <scope>NUCLEOTIDE SEQUENCE [LARGE SCALE GENOMIC DNA]</scope>
    <source>
        <strain evidence="3 4">KG197</strain>
    </source>
</reference>
<dbReference type="SUPFAM" id="SSF69500">
    <property type="entry name" value="DTD-like"/>
    <property type="match status" value="1"/>
</dbReference>
<dbReference type="InterPro" id="IPR003732">
    <property type="entry name" value="Daa-tRNA_deacyls_DTD"/>
</dbReference>
<dbReference type="EC" id="3.1.1.-" evidence="2"/>
<keyword evidence="2" id="KW-0820">tRNA-binding</keyword>
<keyword evidence="2" id="KW-0963">Cytoplasm</keyword>
<dbReference type="PANTHER" id="PTHR10472">
    <property type="entry name" value="D-TYROSYL-TRNA TYR DEACYLASE"/>
    <property type="match status" value="1"/>
</dbReference>
<comment type="catalytic activity">
    <reaction evidence="2">
        <text>a D-aminoacyl-tRNA + H2O = a tRNA + a D-alpha-amino acid + H(+)</text>
        <dbReference type="Rhea" id="RHEA:13953"/>
        <dbReference type="Rhea" id="RHEA-COMP:10123"/>
        <dbReference type="Rhea" id="RHEA-COMP:10124"/>
        <dbReference type="ChEBI" id="CHEBI:15377"/>
        <dbReference type="ChEBI" id="CHEBI:15378"/>
        <dbReference type="ChEBI" id="CHEBI:59871"/>
        <dbReference type="ChEBI" id="CHEBI:78442"/>
        <dbReference type="ChEBI" id="CHEBI:79333"/>
        <dbReference type="EC" id="3.1.1.96"/>
    </reaction>
</comment>